<evidence type="ECO:0000313" key="3">
    <source>
        <dbReference type="EMBL" id="VDL76764.1"/>
    </source>
</evidence>
<accession>A0A0N4Y9Z4</accession>
<keyword evidence="1" id="KW-1133">Transmembrane helix</keyword>
<dbReference type="EMBL" id="UYSL01020962">
    <property type="protein sequence ID" value="VDL76764.1"/>
    <property type="molecule type" value="Genomic_DNA"/>
</dbReference>
<gene>
    <name evidence="3" type="ORF">NBR_LOCUS13175</name>
</gene>
<proteinExistence type="predicted"/>
<keyword evidence="1" id="KW-0472">Membrane</keyword>
<dbReference type="SUPFAM" id="SSF81321">
    <property type="entry name" value="Family A G protein-coupled receptor-like"/>
    <property type="match status" value="1"/>
</dbReference>
<keyword evidence="4" id="KW-1185">Reference proteome</keyword>
<feature type="transmembrane region" description="Helical" evidence="1">
    <location>
        <begin position="212"/>
        <end position="228"/>
    </location>
</feature>
<dbReference type="PANTHER" id="PTHR23013:SF27">
    <property type="entry name" value="G-PROTEIN COUPLED RECEPTORS FAMILY 1 PROFILE DOMAIN-CONTAINING PROTEIN"/>
    <property type="match status" value="1"/>
</dbReference>
<dbReference type="Gene3D" id="1.20.1070.10">
    <property type="entry name" value="Rhodopsin 7-helix transmembrane proteins"/>
    <property type="match status" value="1"/>
</dbReference>
<dbReference type="InterPro" id="IPR019430">
    <property type="entry name" value="7TM_GPCR_serpentine_rcpt_Srx"/>
</dbReference>
<feature type="domain" description="7TM GPCR serpentine receptor class x (Srx)" evidence="2">
    <location>
        <begin position="21"/>
        <end position="207"/>
    </location>
</feature>
<organism evidence="5">
    <name type="scientific">Nippostrongylus brasiliensis</name>
    <name type="common">Rat hookworm</name>
    <dbReference type="NCBI Taxonomy" id="27835"/>
    <lineage>
        <taxon>Eukaryota</taxon>
        <taxon>Metazoa</taxon>
        <taxon>Ecdysozoa</taxon>
        <taxon>Nematoda</taxon>
        <taxon>Chromadorea</taxon>
        <taxon>Rhabditida</taxon>
        <taxon>Rhabditina</taxon>
        <taxon>Rhabditomorpha</taxon>
        <taxon>Strongyloidea</taxon>
        <taxon>Heligmosomidae</taxon>
        <taxon>Nippostrongylus</taxon>
    </lineage>
</organism>
<dbReference type="AlphaFoldDB" id="A0A0N4Y9Z4"/>
<evidence type="ECO:0000259" key="2">
    <source>
        <dbReference type="Pfam" id="PF10328"/>
    </source>
</evidence>
<dbReference type="WBParaSite" id="NBR_0001317401-mRNA-1">
    <property type="protein sequence ID" value="NBR_0001317401-mRNA-1"/>
    <property type="gene ID" value="NBR_0001317401"/>
</dbReference>
<feature type="transmembrane region" description="Helical" evidence="1">
    <location>
        <begin position="12"/>
        <end position="35"/>
    </location>
</feature>
<dbReference type="Proteomes" id="UP000271162">
    <property type="component" value="Unassembled WGS sequence"/>
</dbReference>
<dbReference type="OMA" id="LMICASK"/>
<reference evidence="5" key="1">
    <citation type="submission" date="2017-02" db="UniProtKB">
        <authorList>
            <consortium name="WormBaseParasite"/>
        </authorList>
    </citation>
    <scope>IDENTIFICATION</scope>
</reference>
<keyword evidence="1" id="KW-0812">Transmembrane</keyword>
<name>A0A0N4Y9Z4_NIPBR</name>
<dbReference type="Pfam" id="PF10328">
    <property type="entry name" value="7TM_GPCR_Srx"/>
    <property type="match status" value="1"/>
</dbReference>
<feature type="transmembrane region" description="Helical" evidence="1">
    <location>
        <begin position="72"/>
        <end position="95"/>
    </location>
</feature>
<feature type="transmembrane region" description="Helical" evidence="1">
    <location>
        <begin position="240"/>
        <end position="261"/>
    </location>
</feature>
<feature type="transmembrane region" description="Helical" evidence="1">
    <location>
        <begin position="179"/>
        <end position="200"/>
    </location>
</feature>
<reference evidence="3 4" key="2">
    <citation type="submission" date="2018-11" db="EMBL/GenBank/DDBJ databases">
        <authorList>
            <consortium name="Pathogen Informatics"/>
        </authorList>
    </citation>
    <scope>NUCLEOTIDE SEQUENCE [LARGE SCALE GENOMIC DNA]</scope>
</reference>
<evidence type="ECO:0000313" key="5">
    <source>
        <dbReference type="WBParaSite" id="NBR_0001317401-mRNA-1"/>
    </source>
</evidence>
<evidence type="ECO:0000256" key="1">
    <source>
        <dbReference type="SAM" id="Phobius"/>
    </source>
</evidence>
<evidence type="ECO:0000313" key="4">
    <source>
        <dbReference type="Proteomes" id="UP000271162"/>
    </source>
</evidence>
<dbReference type="CDD" id="cd00637">
    <property type="entry name" value="7tm_classA_rhodopsin-like"/>
    <property type="match status" value="1"/>
</dbReference>
<protein>
    <submittedName>
        <fullName evidence="5">7TM_GPCR_Srx domain-containing protein</fullName>
    </submittedName>
</protein>
<sequence>MNVTSEISAEYHVVGGIVLAVVSVIGVLANCYVFVSVLHRRKTRSSFLYLCSSKALYNFIVRDSYAPYVVNVILGNLVGGTMYLGGVLTQVLASINRLVASFSIHLYNRLCTLRNTMIIVALCWVGTLAIALLYCLIELLIDRIPEFCLLSDGVGYIFHQDLLVWQGDGQQLSADAFEIIGMLVYSSTGVMFILNIITFAKLVMLTKVSQDCLYLVDMLFAQVLVGLLEYDWWKFICLSFVWLSLNTIDGIVMIVFVKELCDPLKRQLQRMVRVIRESTRDQNTNELFKRRKSKPITMATASSSNKY</sequence>
<feature type="transmembrane region" description="Helical" evidence="1">
    <location>
        <begin position="116"/>
        <end position="141"/>
    </location>
</feature>
<dbReference type="PANTHER" id="PTHR23013">
    <property type="entry name" value="SERPENTINE RECEPTOR"/>
    <property type="match status" value="1"/>
</dbReference>